<dbReference type="PROSITE" id="PS50405">
    <property type="entry name" value="GST_CTER"/>
    <property type="match status" value="1"/>
</dbReference>
<keyword evidence="4" id="KW-1185">Reference proteome</keyword>
<protein>
    <submittedName>
        <fullName evidence="3">Glutathione S-transferase</fullName>
    </submittedName>
</protein>
<name>A0ABQ3E0M3_9GAMM</name>
<dbReference type="InterPro" id="IPR040079">
    <property type="entry name" value="Glutathione_S-Trfase"/>
</dbReference>
<dbReference type="Pfam" id="PF22041">
    <property type="entry name" value="GST_C_7"/>
    <property type="match status" value="1"/>
</dbReference>
<dbReference type="SUPFAM" id="SSF47616">
    <property type="entry name" value="GST C-terminal domain-like"/>
    <property type="match status" value="1"/>
</dbReference>
<organism evidence="3 4">
    <name type="scientific">Salinicola rhizosphaerae</name>
    <dbReference type="NCBI Taxonomy" id="1443141"/>
    <lineage>
        <taxon>Bacteria</taxon>
        <taxon>Pseudomonadati</taxon>
        <taxon>Pseudomonadota</taxon>
        <taxon>Gammaproteobacteria</taxon>
        <taxon>Oceanospirillales</taxon>
        <taxon>Halomonadaceae</taxon>
        <taxon>Salinicola</taxon>
    </lineage>
</organism>
<feature type="domain" description="GST C-terminal" evidence="2">
    <location>
        <begin position="88"/>
        <end position="234"/>
    </location>
</feature>
<dbReference type="InterPro" id="IPR036249">
    <property type="entry name" value="Thioredoxin-like_sf"/>
</dbReference>
<dbReference type="Proteomes" id="UP000646745">
    <property type="component" value="Unassembled WGS sequence"/>
</dbReference>
<evidence type="ECO:0000313" key="4">
    <source>
        <dbReference type="Proteomes" id="UP000646745"/>
    </source>
</evidence>
<dbReference type="Pfam" id="PF13417">
    <property type="entry name" value="GST_N_3"/>
    <property type="match status" value="1"/>
</dbReference>
<accession>A0ABQ3E0M3</accession>
<dbReference type="PANTHER" id="PTHR44051">
    <property type="entry name" value="GLUTATHIONE S-TRANSFERASE-RELATED"/>
    <property type="match status" value="1"/>
</dbReference>
<dbReference type="InterPro" id="IPR054416">
    <property type="entry name" value="GST_UstS-like_C"/>
</dbReference>
<dbReference type="InterPro" id="IPR010987">
    <property type="entry name" value="Glutathione-S-Trfase_C-like"/>
</dbReference>
<dbReference type="InterPro" id="IPR004045">
    <property type="entry name" value="Glutathione_S-Trfase_N"/>
</dbReference>
<dbReference type="PANTHER" id="PTHR44051:SF8">
    <property type="entry name" value="GLUTATHIONE S-TRANSFERASE GSTA"/>
    <property type="match status" value="1"/>
</dbReference>
<dbReference type="PROSITE" id="PS50404">
    <property type="entry name" value="GST_NTER"/>
    <property type="match status" value="1"/>
</dbReference>
<dbReference type="SFLD" id="SFLDG00358">
    <property type="entry name" value="Main_(cytGST)"/>
    <property type="match status" value="1"/>
</dbReference>
<dbReference type="Gene3D" id="1.20.1050.10">
    <property type="match status" value="1"/>
</dbReference>
<dbReference type="SUPFAM" id="SSF52833">
    <property type="entry name" value="Thioredoxin-like"/>
    <property type="match status" value="1"/>
</dbReference>
<evidence type="ECO:0000259" key="2">
    <source>
        <dbReference type="PROSITE" id="PS50405"/>
    </source>
</evidence>
<evidence type="ECO:0000259" key="1">
    <source>
        <dbReference type="PROSITE" id="PS50404"/>
    </source>
</evidence>
<proteinExistence type="predicted"/>
<gene>
    <name evidence="3" type="primary">ligE</name>
    <name evidence="3" type="ORF">GCM10009038_15170</name>
</gene>
<dbReference type="RefSeq" id="WP_189444064.1">
    <property type="nucleotide sequence ID" value="NZ_BMZI01000003.1"/>
</dbReference>
<comment type="caution">
    <text evidence="3">The sequence shown here is derived from an EMBL/GenBank/DDBJ whole genome shotgun (WGS) entry which is preliminary data.</text>
</comment>
<reference evidence="4" key="1">
    <citation type="journal article" date="2019" name="Int. J. Syst. Evol. Microbiol.">
        <title>The Global Catalogue of Microorganisms (GCM) 10K type strain sequencing project: providing services to taxonomists for standard genome sequencing and annotation.</title>
        <authorList>
            <consortium name="The Broad Institute Genomics Platform"/>
            <consortium name="The Broad Institute Genome Sequencing Center for Infectious Disease"/>
            <person name="Wu L."/>
            <person name="Ma J."/>
        </authorList>
    </citation>
    <scope>NUCLEOTIDE SEQUENCE [LARGE SCALE GENOMIC DNA]</scope>
    <source>
        <strain evidence="4">KCTC 32998</strain>
    </source>
</reference>
<dbReference type="SFLD" id="SFLDS00019">
    <property type="entry name" value="Glutathione_Transferase_(cytos"/>
    <property type="match status" value="1"/>
</dbReference>
<sequence>MSRKMFDLCGRDERLRFSPYCWRVKYALAHKGLECDFVPWKFTDKEAIAFSDQPKVPVFVDGDETVVDSYEIFRYLDRVYPEKPLLGDDTAEARARFFKFYAERSLGPGVLKTILMDVYNAVHPDDREYFRTSREKAFGRTLEEMHSPSQGLSMLDRALEPMRGRLEESPFLDGDVAGAADYLVVGVFMWARVCSAADLISNADPVYAWFQRMLDLHGGLGRSATRIVDIEGGYDNLG</sequence>
<dbReference type="EMBL" id="BMZI01000003">
    <property type="protein sequence ID" value="GHB17377.1"/>
    <property type="molecule type" value="Genomic_DNA"/>
</dbReference>
<feature type="domain" description="GST N-terminal" evidence="1">
    <location>
        <begin position="8"/>
        <end position="84"/>
    </location>
</feature>
<dbReference type="Gene3D" id="3.40.30.10">
    <property type="entry name" value="Glutaredoxin"/>
    <property type="match status" value="1"/>
</dbReference>
<dbReference type="InterPro" id="IPR036282">
    <property type="entry name" value="Glutathione-S-Trfase_C_sf"/>
</dbReference>
<evidence type="ECO:0000313" key="3">
    <source>
        <dbReference type="EMBL" id="GHB17377.1"/>
    </source>
</evidence>